<dbReference type="SUPFAM" id="SSF53613">
    <property type="entry name" value="Ribokinase-like"/>
    <property type="match status" value="1"/>
</dbReference>
<accession>A0A926E9F9</accession>
<evidence type="ECO:0000256" key="2">
    <source>
        <dbReference type="ARBA" id="ARBA00022777"/>
    </source>
</evidence>
<dbReference type="AlphaFoldDB" id="A0A926E9F9"/>
<comment type="caution">
    <text evidence="4">The sequence shown here is derived from an EMBL/GenBank/DDBJ whole genome shotgun (WGS) entry which is preliminary data.</text>
</comment>
<feature type="domain" description="Carbohydrate kinase PfkB" evidence="3">
    <location>
        <begin position="45"/>
        <end position="293"/>
    </location>
</feature>
<gene>
    <name evidence="4" type="ORF">H8692_02775</name>
</gene>
<evidence type="ECO:0000313" key="5">
    <source>
        <dbReference type="Proteomes" id="UP000610862"/>
    </source>
</evidence>
<protein>
    <submittedName>
        <fullName evidence="4">Bifunctional hydroxymethylpyrimidine kinase/phosphomethylpyrimidine kinase</fullName>
    </submittedName>
</protein>
<evidence type="ECO:0000313" key="4">
    <source>
        <dbReference type="EMBL" id="MBC8567687.1"/>
    </source>
</evidence>
<evidence type="ECO:0000256" key="1">
    <source>
        <dbReference type="ARBA" id="ARBA00022679"/>
    </source>
</evidence>
<dbReference type="Gene3D" id="3.40.1190.20">
    <property type="match status" value="1"/>
</dbReference>
<keyword evidence="2 4" id="KW-0418">Kinase</keyword>
<dbReference type="PANTHER" id="PTHR10584">
    <property type="entry name" value="SUGAR KINASE"/>
    <property type="match status" value="1"/>
</dbReference>
<dbReference type="InterPro" id="IPR011611">
    <property type="entry name" value="PfkB_dom"/>
</dbReference>
<dbReference type="PANTHER" id="PTHR10584:SF166">
    <property type="entry name" value="RIBOKINASE"/>
    <property type="match status" value="1"/>
</dbReference>
<dbReference type="EMBL" id="JACRTA010000001">
    <property type="protein sequence ID" value="MBC8567687.1"/>
    <property type="molecule type" value="Genomic_DNA"/>
</dbReference>
<organism evidence="4 5">
    <name type="scientific">Lentihominibacter hominis</name>
    <dbReference type="NCBI Taxonomy" id="2763645"/>
    <lineage>
        <taxon>Bacteria</taxon>
        <taxon>Bacillati</taxon>
        <taxon>Bacillota</taxon>
        <taxon>Clostridia</taxon>
        <taxon>Peptostreptococcales</taxon>
        <taxon>Anaerovoracaceae</taxon>
        <taxon>Lentihominibacter</taxon>
    </lineage>
</organism>
<dbReference type="RefSeq" id="WP_177267718.1">
    <property type="nucleotide sequence ID" value="NZ_JACRTA010000001.1"/>
</dbReference>
<dbReference type="Pfam" id="PF00294">
    <property type="entry name" value="PfkB"/>
    <property type="match status" value="1"/>
</dbReference>
<keyword evidence="5" id="KW-1185">Reference proteome</keyword>
<evidence type="ECO:0000259" key="3">
    <source>
        <dbReference type="Pfam" id="PF00294"/>
    </source>
</evidence>
<reference evidence="4" key="1">
    <citation type="submission" date="2020-08" db="EMBL/GenBank/DDBJ databases">
        <title>Genome public.</title>
        <authorList>
            <person name="Liu C."/>
            <person name="Sun Q."/>
        </authorList>
    </citation>
    <scope>NUCLEOTIDE SEQUENCE</scope>
    <source>
        <strain evidence="4">NSJ-24</strain>
    </source>
</reference>
<dbReference type="Proteomes" id="UP000610862">
    <property type="component" value="Unassembled WGS sequence"/>
</dbReference>
<name>A0A926E9F9_9FIRM</name>
<sequence length="309" mass="32895">MIAVIGCAKETVRVKMRMPREGSSHIGMGESGFGSKASWDEEDDDIKAKNSGSAFNIAVNLASWGYDTEFISAVGDDTVGMAVKAELESAGVGTDGLKIFPGSTAIDVEFFNILGDIEMFRSNRAVLKNITPELLKEKEEILESAEIIVIDGTIPQESIEYMSKKYGNDSGKKLFFDPSDLPGSIKAAEAVSGFYCVMPGRMEAEAMTGETVLSEEQLSEAGEFFSKAGVHKVIITIKGGGLYYKEGSCEGILRPERMITFGSTSGAGDIVSAAVAAGTVDGESIDKIAGRAMDKAAEFLADVKDEKLS</sequence>
<proteinExistence type="predicted"/>
<dbReference type="InterPro" id="IPR029056">
    <property type="entry name" value="Ribokinase-like"/>
</dbReference>
<dbReference type="GO" id="GO:0016301">
    <property type="term" value="F:kinase activity"/>
    <property type="evidence" value="ECO:0007669"/>
    <property type="project" value="UniProtKB-KW"/>
</dbReference>
<dbReference type="InterPro" id="IPR002173">
    <property type="entry name" value="Carboh/pur_kinase_PfkB_CS"/>
</dbReference>
<dbReference type="PROSITE" id="PS00584">
    <property type="entry name" value="PFKB_KINASES_2"/>
    <property type="match status" value="1"/>
</dbReference>
<keyword evidence="1" id="KW-0808">Transferase</keyword>